<dbReference type="InterPro" id="IPR003657">
    <property type="entry name" value="WRKY_dom"/>
</dbReference>
<reference evidence="7" key="1">
    <citation type="submission" date="2015-06" db="UniProtKB">
        <authorList>
            <consortium name="EnsemblPlants"/>
        </authorList>
    </citation>
    <scope>IDENTIFICATION</scope>
</reference>
<proteinExistence type="predicted"/>
<dbReference type="PANTHER" id="PTHR31282">
    <property type="entry name" value="WRKY TRANSCRIPTION FACTOR 21-RELATED"/>
    <property type="match status" value="1"/>
</dbReference>
<name>M8BNY8_AEGTA</name>
<evidence type="ECO:0000256" key="4">
    <source>
        <dbReference type="ARBA" id="ARBA00023163"/>
    </source>
</evidence>
<feature type="region of interest" description="Disordered" evidence="6">
    <location>
        <begin position="183"/>
        <end position="202"/>
    </location>
</feature>
<organism evidence="7">
    <name type="scientific">Aegilops tauschii</name>
    <name type="common">Tausch's goatgrass</name>
    <name type="synonym">Aegilops squarrosa</name>
    <dbReference type="NCBI Taxonomy" id="37682"/>
    <lineage>
        <taxon>Eukaryota</taxon>
        <taxon>Viridiplantae</taxon>
        <taxon>Streptophyta</taxon>
        <taxon>Embryophyta</taxon>
        <taxon>Tracheophyta</taxon>
        <taxon>Spermatophyta</taxon>
        <taxon>Magnoliopsida</taxon>
        <taxon>Liliopsida</taxon>
        <taxon>Poales</taxon>
        <taxon>Poaceae</taxon>
        <taxon>BOP clade</taxon>
        <taxon>Pooideae</taxon>
        <taxon>Triticodae</taxon>
        <taxon>Triticeae</taxon>
        <taxon>Triticinae</taxon>
        <taxon>Aegilops</taxon>
    </lineage>
</organism>
<accession>M8BNY8</accession>
<evidence type="ECO:0000256" key="5">
    <source>
        <dbReference type="ARBA" id="ARBA00023242"/>
    </source>
</evidence>
<feature type="compositionally biased region" description="Low complexity" evidence="6">
    <location>
        <begin position="96"/>
        <end position="110"/>
    </location>
</feature>
<evidence type="ECO:0000256" key="1">
    <source>
        <dbReference type="ARBA" id="ARBA00004123"/>
    </source>
</evidence>
<dbReference type="GO" id="GO:0003700">
    <property type="term" value="F:DNA-binding transcription factor activity"/>
    <property type="evidence" value="ECO:0007669"/>
    <property type="project" value="InterPro"/>
</dbReference>
<keyword evidence="4" id="KW-0804">Transcription</keyword>
<dbReference type="AlphaFoldDB" id="M8BNY8"/>
<dbReference type="GO" id="GO:0043565">
    <property type="term" value="F:sequence-specific DNA binding"/>
    <property type="evidence" value="ECO:0007669"/>
    <property type="project" value="InterPro"/>
</dbReference>
<dbReference type="InterPro" id="IPR044810">
    <property type="entry name" value="WRKY_plant"/>
</dbReference>
<dbReference type="SMART" id="SM00774">
    <property type="entry name" value="WRKY"/>
    <property type="match status" value="1"/>
</dbReference>
<sequence length="357" mass="38334">MEEVEAANSAAVESCHKLLALLSQQQDPALLRSIASETGEACAKFRKVVSLLSNGGGGRGGHARGRFSRRRKPVGFLSQKGFLESSSNTPLGMLMSGSAATPSPSAGSAGQLRPQVGAPPQPRRSLDLISSSSKSAHQFGPPKMVQPLSVQFQFGATAHRYPFQQQQQNLQAQMFKRSNSGISLKFDSPSGGTGTISSPRSFMSSLSMDGSVASLDGKPPMRLLGGPAVSDPLNVRQCAPKRRCTGRGEDGSGKCTTGGKCHCSKRRKLRIKRSIKVPAISNKISDIPPDEYSWRKYGQKPIKGSPHPRGYYKCSTVRGCPARKHVERCNRKEVAVISQSCFNFSVKLSMLAVVTLT</sequence>
<keyword evidence="3" id="KW-0238">DNA-binding</keyword>
<evidence type="ECO:0000256" key="3">
    <source>
        <dbReference type="ARBA" id="ARBA00023125"/>
    </source>
</evidence>
<dbReference type="Pfam" id="PF10533">
    <property type="entry name" value="Plant_zn_clust"/>
    <property type="match status" value="1"/>
</dbReference>
<dbReference type="Pfam" id="PF03106">
    <property type="entry name" value="WRKY"/>
    <property type="match status" value="1"/>
</dbReference>
<keyword evidence="2" id="KW-0805">Transcription regulation</keyword>
<dbReference type="Gene3D" id="2.20.25.80">
    <property type="entry name" value="WRKY domain"/>
    <property type="match status" value="1"/>
</dbReference>
<dbReference type="GO" id="GO:0005634">
    <property type="term" value="C:nucleus"/>
    <property type="evidence" value="ECO:0007669"/>
    <property type="project" value="UniProtKB-SubCell"/>
</dbReference>
<keyword evidence="5" id="KW-0539">Nucleus</keyword>
<protein>
    <submittedName>
        <fullName evidence="7">Putative WRKY transcription factor 74</fullName>
    </submittedName>
</protein>
<evidence type="ECO:0000256" key="2">
    <source>
        <dbReference type="ARBA" id="ARBA00023015"/>
    </source>
</evidence>
<dbReference type="SUPFAM" id="SSF118290">
    <property type="entry name" value="WRKY DNA-binding domain"/>
    <property type="match status" value="1"/>
</dbReference>
<dbReference type="InterPro" id="IPR036576">
    <property type="entry name" value="WRKY_dom_sf"/>
</dbReference>
<evidence type="ECO:0000313" key="7">
    <source>
        <dbReference type="EnsemblPlants" id="EMT08499"/>
    </source>
</evidence>
<dbReference type="EnsemblPlants" id="EMT08499">
    <property type="protein sequence ID" value="EMT08499"/>
    <property type="gene ID" value="F775_32041"/>
</dbReference>
<comment type="subcellular location">
    <subcellularLocation>
        <location evidence="1">Nucleus</location>
    </subcellularLocation>
</comment>
<dbReference type="InterPro" id="IPR018872">
    <property type="entry name" value="Zn-cluster-dom"/>
</dbReference>
<dbReference type="PROSITE" id="PS50811">
    <property type="entry name" value="WRKY"/>
    <property type="match status" value="1"/>
</dbReference>
<evidence type="ECO:0000256" key="6">
    <source>
        <dbReference type="SAM" id="MobiDB-lite"/>
    </source>
</evidence>
<feature type="region of interest" description="Disordered" evidence="6">
    <location>
        <begin position="93"/>
        <end position="140"/>
    </location>
</feature>